<dbReference type="Proteomes" id="UP001056937">
    <property type="component" value="Chromosome 2"/>
</dbReference>
<organism evidence="3 4">
    <name type="scientific">Sphingomonas morindae</name>
    <dbReference type="NCBI Taxonomy" id="1541170"/>
    <lineage>
        <taxon>Bacteria</taxon>
        <taxon>Pseudomonadati</taxon>
        <taxon>Pseudomonadota</taxon>
        <taxon>Alphaproteobacteria</taxon>
        <taxon>Sphingomonadales</taxon>
        <taxon>Sphingomonadaceae</taxon>
        <taxon>Sphingomonas</taxon>
    </lineage>
</organism>
<dbReference type="InterPro" id="IPR007844">
    <property type="entry name" value="AsmA"/>
</dbReference>
<evidence type="ECO:0000313" key="3">
    <source>
        <dbReference type="EMBL" id="USI74746.1"/>
    </source>
</evidence>
<dbReference type="EMBL" id="CP084931">
    <property type="protein sequence ID" value="USI74746.1"/>
    <property type="molecule type" value="Genomic_DNA"/>
</dbReference>
<gene>
    <name evidence="3" type="ORF">LHA26_18525</name>
</gene>
<keyword evidence="4" id="KW-1185">Reference proteome</keyword>
<sequence length="625" mass="65789">MWRAVETGGRWGRWLAAAALLVALVLLLVAALPWGLVARHADRPLAAVLGRSVEIGGARRIDWLSLTPSIAFTNVRIGQAEGDGRAPLAVIDHATLRVAALPLLIGQVRPRALELDGVRVHLVRDAQGRTNWRRPGKAGGGGGAPAIGRVTVRAMRVRLDDARRGLVLLARVSADATGVAVRGRGTLRGAPLGLALRAAPLDGGNAPWPARIALRSSRATIDAALRLDHPLDTGHFDARLAAAGPDLHAIDDIFEIGLFHTQPVRLTARLRHDAPAWRIAHLEARLGRTALEAALRVTRPQGRTRLEGEVTATTLDFDDFASDAQRARGAAEQARIGPRVVPDTRIVLARLHFDGVLRVRAHRLLGAPDSPFRSLAATATLDDRRLTLAPLAIGLPHGGITGRALVDHRGPSPRLALALRLAGGRVEDMLPHQQAVRGPLRAVLRVNGTGETVRAALARGTGLFGFAVEQGQIDRAYATFLGGDVLKGLGAAIGGGGAAAALPCLVGRFPIRAGLMTAQPLLVATGVSRGDGAGTIRLGPETLALRVQGRPVRPGLLLSTAPVRLTGTLSQPHLDIRPPRAEGAKKTGLLDRVGFFLKKLRLRGDAGAPPAAPVNCPAEATRALS</sequence>
<evidence type="ECO:0000259" key="2">
    <source>
        <dbReference type="Pfam" id="PF05170"/>
    </source>
</evidence>
<dbReference type="RefSeq" id="WP_252168560.1">
    <property type="nucleotide sequence ID" value="NZ_CP084931.1"/>
</dbReference>
<feature type="domain" description="AsmA" evidence="2">
    <location>
        <begin position="20"/>
        <end position="134"/>
    </location>
</feature>
<accession>A0ABY4XCQ1</accession>
<protein>
    <submittedName>
        <fullName evidence="3">AsmA family protein</fullName>
    </submittedName>
</protein>
<dbReference type="InterPro" id="IPR052894">
    <property type="entry name" value="AsmA-related"/>
</dbReference>
<dbReference type="PANTHER" id="PTHR30441">
    <property type="entry name" value="DUF748 DOMAIN-CONTAINING PROTEIN"/>
    <property type="match status" value="1"/>
</dbReference>
<dbReference type="PANTHER" id="PTHR30441:SF4">
    <property type="entry name" value="PROTEIN ASMA"/>
    <property type="match status" value="1"/>
</dbReference>
<proteinExistence type="predicted"/>
<feature type="region of interest" description="Disordered" evidence="1">
    <location>
        <begin position="606"/>
        <end position="625"/>
    </location>
</feature>
<dbReference type="Pfam" id="PF05170">
    <property type="entry name" value="AsmA"/>
    <property type="match status" value="1"/>
</dbReference>
<evidence type="ECO:0000313" key="4">
    <source>
        <dbReference type="Proteomes" id="UP001056937"/>
    </source>
</evidence>
<name>A0ABY4XCQ1_9SPHN</name>
<reference evidence="3" key="1">
    <citation type="journal article" date="2022" name="Toxins">
        <title>Genomic Analysis of Sphingopyxis sp. USTB-05 for Biodegrading Cyanobacterial Hepatotoxins.</title>
        <authorList>
            <person name="Liu C."/>
            <person name="Xu Q."/>
            <person name="Zhao Z."/>
            <person name="Zhang H."/>
            <person name="Liu X."/>
            <person name="Yin C."/>
            <person name="Liu Y."/>
            <person name="Yan H."/>
        </authorList>
    </citation>
    <scope>NUCLEOTIDE SEQUENCE</scope>
    <source>
        <strain evidence="3">NBD5</strain>
    </source>
</reference>
<evidence type="ECO:0000256" key="1">
    <source>
        <dbReference type="SAM" id="MobiDB-lite"/>
    </source>
</evidence>